<comment type="caution">
    <text evidence="1">The sequence shown here is derived from an EMBL/GenBank/DDBJ whole genome shotgun (WGS) entry which is preliminary data.</text>
</comment>
<proteinExistence type="predicted"/>
<accession>A0ABR3TZG5</accession>
<keyword evidence="2" id="KW-1185">Reference proteome</keyword>
<name>A0ABR3TZG5_9PEZI</name>
<dbReference type="Proteomes" id="UP001521184">
    <property type="component" value="Unassembled WGS sequence"/>
</dbReference>
<protein>
    <submittedName>
        <fullName evidence="1">Uncharacterized protein</fullName>
    </submittedName>
</protein>
<evidence type="ECO:0000313" key="1">
    <source>
        <dbReference type="EMBL" id="KAL1647688.1"/>
    </source>
</evidence>
<reference evidence="1 2" key="1">
    <citation type="journal article" date="2023" name="Plant Dis.">
        <title>First Report of Diplodia intermedia Causing Canker and Dieback Diseases on Apple Trees in Canada.</title>
        <authorList>
            <person name="Ellouze W."/>
            <person name="Ilyukhin E."/>
            <person name="Sulman M."/>
            <person name="Ali S."/>
        </authorList>
    </citation>
    <scope>NUCLEOTIDE SEQUENCE [LARGE SCALE GENOMIC DNA]</scope>
    <source>
        <strain evidence="1 2">M45-28</strain>
    </source>
</reference>
<gene>
    <name evidence="1" type="ORF">SLS58_002489</name>
</gene>
<dbReference type="EMBL" id="JAKEKT020000011">
    <property type="protein sequence ID" value="KAL1647688.1"/>
    <property type="molecule type" value="Genomic_DNA"/>
</dbReference>
<evidence type="ECO:0000313" key="2">
    <source>
        <dbReference type="Proteomes" id="UP001521184"/>
    </source>
</evidence>
<sequence length="169" mass="18704">MAQLYLLRIRMVVCEPGPPAALLTTPKAAHPDSRLARPVGVTAQGRVLQLSSIPLISSIRAGSTFVYPKLIHLPYLPFSMCYQVVERYAVCRCLYHKHAIDPCAQYGQYGHSVQEKTVLVGYACNVHTNYSLAAPSSSSVYDSQLPPDSGYSSYSSLDSCSSLHRYRRF</sequence>
<organism evidence="1 2">
    <name type="scientific">Diplodia intermedia</name>
    <dbReference type="NCBI Taxonomy" id="856260"/>
    <lineage>
        <taxon>Eukaryota</taxon>
        <taxon>Fungi</taxon>
        <taxon>Dikarya</taxon>
        <taxon>Ascomycota</taxon>
        <taxon>Pezizomycotina</taxon>
        <taxon>Dothideomycetes</taxon>
        <taxon>Dothideomycetes incertae sedis</taxon>
        <taxon>Botryosphaeriales</taxon>
        <taxon>Botryosphaeriaceae</taxon>
        <taxon>Diplodia</taxon>
    </lineage>
</organism>